<feature type="transmembrane region" description="Helical" evidence="2">
    <location>
        <begin position="257"/>
        <end position="278"/>
    </location>
</feature>
<keyword evidence="2" id="KW-1133">Transmembrane helix</keyword>
<evidence type="ECO:0000313" key="5">
    <source>
        <dbReference type="Proteomes" id="UP001186944"/>
    </source>
</evidence>
<reference evidence="4" key="1">
    <citation type="submission" date="2019-08" db="EMBL/GenBank/DDBJ databases">
        <title>The improved chromosome-level genome for the pearl oyster Pinctada fucata martensii using PacBio sequencing and Hi-C.</title>
        <authorList>
            <person name="Zheng Z."/>
        </authorList>
    </citation>
    <scope>NUCLEOTIDE SEQUENCE</scope>
    <source>
        <strain evidence="4">ZZ-2019</strain>
        <tissue evidence="4">Adductor muscle</tissue>
    </source>
</reference>
<sequence>MIVIILLFILISPQMLQAYSSWTESWNITRNGDLIGKPWGMCVNFNQSLRLQRILIQRSQHDNYFFQCTKLIHSWNGTAISRNERIKVICPSQTDHQTMCVSANIGIKDDIGYLYIVITGETGISTEVGSEFIILKNRKYPQLDSVCVDKKNRKISLDMDFVEDEIFSTSVYYTNMLLCNLQPRKCNSIEQKACRDKLDCFVAYEMITHVLKIHGESVKDHVTVLYHSKNLNRNVSTSNILVMTDSCLSEENGSNKGAVIGIVITVILLITVVAHTYCKPDRLRKQDTEHNGTYSMKGLAPTNPEEPASRESQSALNAYDSDENQNKMNLQ</sequence>
<evidence type="ECO:0000256" key="2">
    <source>
        <dbReference type="SAM" id="Phobius"/>
    </source>
</evidence>
<protein>
    <submittedName>
        <fullName evidence="4">Uncharacterized protein</fullName>
    </submittedName>
</protein>
<evidence type="ECO:0000256" key="3">
    <source>
        <dbReference type="SAM" id="SignalP"/>
    </source>
</evidence>
<accession>A0AA88XDE8</accession>
<proteinExistence type="predicted"/>
<feature type="chain" id="PRO_5041724274" evidence="3">
    <location>
        <begin position="19"/>
        <end position="331"/>
    </location>
</feature>
<evidence type="ECO:0000256" key="1">
    <source>
        <dbReference type="SAM" id="MobiDB-lite"/>
    </source>
</evidence>
<keyword evidence="5" id="KW-1185">Reference proteome</keyword>
<organism evidence="4 5">
    <name type="scientific">Pinctada imbricata</name>
    <name type="common">Atlantic pearl-oyster</name>
    <name type="synonym">Pinctada martensii</name>
    <dbReference type="NCBI Taxonomy" id="66713"/>
    <lineage>
        <taxon>Eukaryota</taxon>
        <taxon>Metazoa</taxon>
        <taxon>Spiralia</taxon>
        <taxon>Lophotrochozoa</taxon>
        <taxon>Mollusca</taxon>
        <taxon>Bivalvia</taxon>
        <taxon>Autobranchia</taxon>
        <taxon>Pteriomorphia</taxon>
        <taxon>Pterioida</taxon>
        <taxon>Pterioidea</taxon>
        <taxon>Pteriidae</taxon>
        <taxon>Pinctada</taxon>
    </lineage>
</organism>
<dbReference type="AlphaFoldDB" id="A0AA88XDE8"/>
<keyword evidence="2" id="KW-0812">Transmembrane</keyword>
<keyword evidence="3" id="KW-0732">Signal</keyword>
<feature type="region of interest" description="Disordered" evidence="1">
    <location>
        <begin position="288"/>
        <end position="331"/>
    </location>
</feature>
<comment type="caution">
    <text evidence="4">The sequence shown here is derived from an EMBL/GenBank/DDBJ whole genome shotgun (WGS) entry which is preliminary data.</text>
</comment>
<gene>
    <name evidence="4" type="ORF">FSP39_015072</name>
</gene>
<dbReference type="Proteomes" id="UP001186944">
    <property type="component" value="Unassembled WGS sequence"/>
</dbReference>
<dbReference type="EMBL" id="VSWD01000014">
    <property type="protein sequence ID" value="KAK3083144.1"/>
    <property type="molecule type" value="Genomic_DNA"/>
</dbReference>
<name>A0AA88XDE8_PINIB</name>
<feature type="signal peptide" evidence="3">
    <location>
        <begin position="1"/>
        <end position="18"/>
    </location>
</feature>
<keyword evidence="2" id="KW-0472">Membrane</keyword>
<evidence type="ECO:0000313" key="4">
    <source>
        <dbReference type="EMBL" id="KAK3083144.1"/>
    </source>
</evidence>